<proteinExistence type="inferred from homology"/>
<gene>
    <name evidence="2" type="ORF">WG901_00075</name>
</gene>
<keyword evidence="3" id="KW-1185">Reference proteome</keyword>
<protein>
    <recommendedName>
        <fullName evidence="4">TonB-dependent receptor</fullName>
    </recommendedName>
</protein>
<organism evidence="2 3">
    <name type="scientific">Novosphingobium anseongense</name>
    <dbReference type="NCBI Taxonomy" id="3133436"/>
    <lineage>
        <taxon>Bacteria</taxon>
        <taxon>Pseudomonadati</taxon>
        <taxon>Pseudomonadota</taxon>
        <taxon>Alphaproteobacteria</taxon>
        <taxon>Sphingomonadales</taxon>
        <taxon>Sphingomonadaceae</taxon>
        <taxon>Novosphingobium</taxon>
    </lineage>
</organism>
<dbReference type="RefSeq" id="WP_339584991.1">
    <property type="nucleotide sequence ID" value="NZ_JBBHJZ010000001.1"/>
</dbReference>
<dbReference type="PROSITE" id="PS52016">
    <property type="entry name" value="TONB_DEPENDENT_REC_3"/>
    <property type="match status" value="1"/>
</dbReference>
<evidence type="ECO:0000313" key="2">
    <source>
        <dbReference type="EMBL" id="MEJ5975014.1"/>
    </source>
</evidence>
<evidence type="ECO:0000256" key="1">
    <source>
        <dbReference type="PROSITE-ProRule" id="PRU01360"/>
    </source>
</evidence>
<evidence type="ECO:0000313" key="3">
    <source>
        <dbReference type="Proteomes" id="UP001361239"/>
    </source>
</evidence>
<comment type="similarity">
    <text evidence="1">Belongs to the TonB-dependent receptor family.</text>
</comment>
<sequence>MTARLVADGALVHLPAGDLRVYEVPDSSSLLKDLAFTVNVDNVFDKAPPLYRGTYSGGGNTSVGFANGFTLGRLVRVGVSKKF</sequence>
<comment type="caution">
    <text evidence="2">The sequence shown here is derived from an EMBL/GenBank/DDBJ whole genome shotgun (WGS) entry which is preliminary data.</text>
</comment>
<reference evidence="2 3" key="1">
    <citation type="submission" date="2024-03" db="EMBL/GenBank/DDBJ databases">
        <authorList>
            <person name="Jo J.-H."/>
        </authorList>
    </citation>
    <scope>NUCLEOTIDE SEQUENCE [LARGE SCALE GENOMIC DNA]</scope>
    <source>
        <strain evidence="2 3">PS1R-30</strain>
    </source>
</reference>
<keyword evidence="1" id="KW-1134">Transmembrane beta strand</keyword>
<keyword evidence="1" id="KW-0813">Transport</keyword>
<accession>A0ABU8RPR4</accession>
<keyword evidence="1" id="KW-0998">Cell outer membrane</keyword>
<dbReference type="EMBL" id="JBBHJZ010000001">
    <property type="protein sequence ID" value="MEJ5975014.1"/>
    <property type="molecule type" value="Genomic_DNA"/>
</dbReference>
<dbReference type="Proteomes" id="UP001361239">
    <property type="component" value="Unassembled WGS sequence"/>
</dbReference>
<keyword evidence="1" id="KW-0472">Membrane</keyword>
<comment type="subcellular location">
    <subcellularLocation>
        <location evidence="1">Cell outer membrane</location>
        <topology evidence="1">Multi-pass membrane protein</topology>
    </subcellularLocation>
</comment>
<evidence type="ECO:0008006" key="4">
    <source>
        <dbReference type="Google" id="ProtNLM"/>
    </source>
</evidence>
<dbReference type="InterPro" id="IPR039426">
    <property type="entry name" value="TonB-dep_rcpt-like"/>
</dbReference>
<dbReference type="SUPFAM" id="SSF56935">
    <property type="entry name" value="Porins"/>
    <property type="match status" value="1"/>
</dbReference>
<name>A0ABU8RPR4_9SPHN</name>
<keyword evidence="1" id="KW-0812">Transmembrane</keyword>